<evidence type="ECO:0000313" key="6">
    <source>
        <dbReference type="EMBL" id="MBB5223967.1"/>
    </source>
</evidence>
<evidence type="ECO:0000313" key="7">
    <source>
        <dbReference type="Proteomes" id="UP000549457"/>
    </source>
</evidence>
<dbReference type="Proteomes" id="UP000549457">
    <property type="component" value="Unassembled WGS sequence"/>
</dbReference>
<dbReference type="EMBL" id="JACHFM010000005">
    <property type="protein sequence ID" value="MBB5223967.1"/>
    <property type="molecule type" value="Genomic_DNA"/>
</dbReference>
<dbReference type="GO" id="GO:0008234">
    <property type="term" value="F:cysteine-type peptidase activity"/>
    <property type="evidence" value="ECO:0007669"/>
    <property type="project" value="UniProtKB-KW"/>
</dbReference>
<comment type="caution">
    <text evidence="6">The sequence shown here is derived from an EMBL/GenBank/DDBJ whole genome shotgun (WGS) entry which is preliminary data.</text>
</comment>
<feature type="domain" description="NlpC/P60" evidence="5">
    <location>
        <begin position="158"/>
        <end position="281"/>
    </location>
</feature>
<keyword evidence="2" id="KW-0645">Protease</keyword>
<proteinExistence type="inferred from homology"/>
<dbReference type="Pfam" id="PF00877">
    <property type="entry name" value="NLPC_P60"/>
    <property type="match status" value="1"/>
</dbReference>
<evidence type="ECO:0000256" key="4">
    <source>
        <dbReference type="ARBA" id="ARBA00022807"/>
    </source>
</evidence>
<keyword evidence="4" id="KW-0788">Thiol protease</keyword>
<dbReference type="InterPro" id="IPR038765">
    <property type="entry name" value="Papain-like_cys_pep_sf"/>
</dbReference>
<evidence type="ECO:0000259" key="5">
    <source>
        <dbReference type="PROSITE" id="PS51935"/>
    </source>
</evidence>
<dbReference type="PROSITE" id="PS51935">
    <property type="entry name" value="NLPC_P60"/>
    <property type="match status" value="1"/>
</dbReference>
<gene>
    <name evidence="6" type="ORF">HNP73_003928</name>
</gene>
<dbReference type="InterPro" id="IPR051794">
    <property type="entry name" value="PG_Endopeptidase_C40"/>
</dbReference>
<dbReference type="SUPFAM" id="SSF54001">
    <property type="entry name" value="Cysteine proteinases"/>
    <property type="match status" value="1"/>
</dbReference>
<organism evidence="6 7">
    <name type="scientific">Amaricoccus macauensis</name>
    <dbReference type="NCBI Taxonomy" id="57001"/>
    <lineage>
        <taxon>Bacteria</taxon>
        <taxon>Pseudomonadati</taxon>
        <taxon>Pseudomonadota</taxon>
        <taxon>Alphaproteobacteria</taxon>
        <taxon>Rhodobacterales</taxon>
        <taxon>Paracoccaceae</taxon>
        <taxon>Amaricoccus</taxon>
    </lineage>
</organism>
<evidence type="ECO:0000256" key="3">
    <source>
        <dbReference type="ARBA" id="ARBA00022801"/>
    </source>
</evidence>
<sequence>MPHVNGPFHRRLVPARPDLAAAHLRGRVAAERFAPGRPARVAPSLLDLTLDPNPTGERATQLLHGEVFVVYEERPDGLVWGQAQLDGYVGYVARDGLGPQRGAGRPVTAIWSQSYQRPSVQARVLGELPLLADVPVSGSTSGFARLRDGGHVPLPHLTPSAGDPVAQALRFVGAPYLWGGRSIRGIDCSGLVQIAHLACGVALPRDTDMQVELAGAPLPPDAALARGDLVFWRGHVALMIDGQTLIHANAHHMAVAVERLADVEERVLAARGGPVTARRRP</sequence>
<reference evidence="6 7" key="1">
    <citation type="submission" date="2020-08" db="EMBL/GenBank/DDBJ databases">
        <title>Genomic Encyclopedia of Type Strains, Phase IV (KMG-IV): sequencing the most valuable type-strain genomes for metagenomic binning, comparative biology and taxonomic classification.</title>
        <authorList>
            <person name="Goeker M."/>
        </authorList>
    </citation>
    <scope>NUCLEOTIDE SEQUENCE [LARGE SCALE GENOMIC DNA]</scope>
    <source>
        <strain evidence="6 7">DSM 101730</strain>
    </source>
</reference>
<accession>A0A840SPL7</accession>
<protein>
    <submittedName>
        <fullName evidence="6">Cell wall-associated NlpC family hydrolase</fullName>
    </submittedName>
</protein>
<dbReference type="AlphaFoldDB" id="A0A840SPL7"/>
<dbReference type="PANTHER" id="PTHR47359:SF3">
    <property type="entry name" value="NLP_P60 DOMAIN-CONTAINING PROTEIN-RELATED"/>
    <property type="match status" value="1"/>
</dbReference>
<comment type="similarity">
    <text evidence="1">Belongs to the peptidase C40 family.</text>
</comment>
<dbReference type="InterPro" id="IPR041382">
    <property type="entry name" value="SH3_16"/>
</dbReference>
<evidence type="ECO:0000256" key="1">
    <source>
        <dbReference type="ARBA" id="ARBA00007074"/>
    </source>
</evidence>
<dbReference type="PANTHER" id="PTHR47359">
    <property type="entry name" value="PEPTIDOGLYCAN DL-ENDOPEPTIDASE CWLO"/>
    <property type="match status" value="1"/>
</dbReference>
<dbReference type="Pfam" id="PF18348">
    <property type="entry name" value="SH3_16"/>
    <property type="match status" value="1"/>
</dbReference>
<keyword evidence="7" id="KW-1185">Reference proteome</keyword>
<dbReference type="Gene3D" id="2.30.30.40">
    <property type="entry name" value="SH3 Domains"/>
    <property type="match status" value="1"/>
</dbReference>
<keyword evidence="3 6" id="KW-0378">Hydrolase</keyword>
<dbReference type="InterPro" id="IPR000064">
    <property type="entry name" value="NLP_P60_dom"/>
</dbReference>
<dbReference type="Gene3D" id="3.90.1720.10">
    <property type="entry name" value="endopeptidase domain like (from Nostoc punctiforme)"/>
    <property type="match status" value="1"/>
</dbReference>
<name>A0A840SPL7_9RHOB</name>
<dbReference type="GO" id="GO:0006508">
    <property type="term" value="P:proteolysis"/>
    <property type="evidence" value="ECO:0007669"/>
    <property type="project" value="UniProtKB-KW"/>
</dbReference>
<evidence type="ECO:0000256" key="2">
    <source>
        <dbReference type="ARBA" id="ARBA00022670"/>
    </source>
</evidence>